<dbReference type="Gene3D" id="3.40.50.720">
    <property type="entry name" value="NAD(P)-binding Rossmann-like Domain"/>
    <property type="match status" value="1"/>
</dbReference>
<dbReference type="AlphaFoldDB" id="A0A5N7B084"/>
<accession>A0A5N7B084</accession>
<dbReference type="SUPFAM" id="SSF51735">
    <property type="entry name" value="NAD(P)-binding Rossmann-fold domains"/>
    <property type="match status" value="1"/>
</dbReference>
<dbReference type="OrthoDB" id="331544at2759"/>
<protein>
    <recommendedName>
        <fullName evidence="3">NAD-dependent epimerase/dehydratase domain-containing protein</fullName>
    </recommendedName>
</protein>
<evidence type="ECO:0000313" key="2">
    <source>
        <dbReference type="Proteomes" id="UP000326198"/>
    </source>
</evidence>
<keyword evidence="2" id="KW-1185">Reference proteome</keyword>
<dbReference type="InterPro" id="IPR036291">
    <property type="entry name" value="NAD(P)-bd_dom_sf"/>
</dbReference>
<dbReference type="Gene3D" id="3.90.25.10">
    <property type="entry name" value="UDP-galactose 4-epimerase, domain 1"/>
    <property type="match status" value="1"/>
</dbReference>
<evidence type="ECO:0000313" key="1">
    <source>
        <dbReference type="EMBL" id="KAE8374558.1"/>
    </source>
</evidence>
<dbReference type="Proteomes" id="UP000326198">
    <property type="component" value="Unassembled WGS sequence"/>
</dbReference>
<sequence length="80" mass="9104">MSICGDGHISRVFIWASDAAEALSVIFHQGAHDESFNISSNNHQQGRKLVDKIFQYFHLKYVVVRSLLRNGLGWYVRGVL</sequence>
<gene>
    <name evidence="1" type="ORF">BDV26DRAFT_269684</name>
</gene>
<proteinExistence type="predicted"/>
<name>A0A5N7B084_9EURO</name>
<evidence type="ECO:0008006" key="3">
    <source>
        <dbReference type="Google" id="ProtNLM"/>
    </source>
</evidence>
<dbReference type="EMBL" id="ML736281">
    <property type="protein sequence ID" value="KAE8374558.1"/>
    <property type="molecule type" value="Genomic_DNA"/>
</dbReference>
<reference evidence="1 2" key="1">
    <citation type="submission" date="2019-04" db="EMBL/GenBank/DDBJ databases">
        <title>Friends and foes A comparative genomics studyof 23 Aspergillus species from section Flavi.</title>
        <authorList>
            <consortium name="DOE Joint Genome Institute"/>
            <person name="Kjaerbolling I."/>
            <person name="Vesth T."/>
            <person name="Frisvad J.C."/>
            <person name="Nybo J.L."/>
            <person name="Theobald S."/>
            <person name="Kildgaard S."/>
            <person name="Isbrandt T."/>
            <person name="Kuo A."/>
            <person name="Sato A."/>
            <person name="Lyhne E.K."/>
            <person name="Kogle M.E."/>
            <person name="Wiebenga A."/>
            <person name="Kun R.S."/>
            <person name="Lubbers R.J."/>
            <person name="Makela M.R."/>
            <person name="Barry K."/>
            <person name="Chovatia M."/>
            <person name="Clum A."/>
            <person name="Daum C."/>
            <person name="Haridas S."/>
            <person name="He G."/>
            <person name="LaButti K."/>
            <person name="Lipzen A."/>
            <person name="Mondo S."/>
            <person name="Riley R."/>
            <person name="Salamov A."/>
            <person name="Simmons B.A."/>
            <person name="Magnuson J.K."/>
            <person name="Henrissat B."/>
            <person name="Mortensen U.H."/>
            <person name="Larsen T.O."/>
            <person name="Devries R.P."/>
            <person name="Grigoriev I.V."/>
            <person name="Machida M."/>
            <person name="Baker S.E."/>
            <person name="Andersen M.R."/>
        </authorList>
    </citation>
    <scope>NUCLEOTIDE SEQUENCE [LARGE SCALE GENOMIC DNA]</scope>
    <source>
        <strain evidence="1 2">IBT 29228</strain>
    </source>
</reference>
<organism evidence="1 2">
    <name type="scientific">Aspergillus bertholletiae</name>
    <dbReference type="NCBI Taxonomy" id="1226010"/>
    <lineage>
        <taxon>Eukaryota</taxon>
        <taxon>Fungi</taxon>
        <taxon>Dikarya</taxon>
        <taxon>Ascomycota</taxon>
        <taxon>Pezizomycotina</taxon>
        <taxon>Eurotiomycetes</taxon>
        <taxon>Eurotiomycetidae</taxon>
        <taxon>Eurotiales</taxon>
        <taxon>Aspergillaceae</taxon>
        <taxon>Aspergillus</taxon>
        <taxon>Aspergillus subgen. Circumdati</taxon>
    </lineage>
</organism>